<name>A0A073CHV4_PLAA1</name>
<evidence type="ECO:0000256" key="5">
    <source>
        <dbReference type="SAM" id="Phobius"/>
    </source>
</evidence>
<dbReference type="GO" id="GO:0071555">
    <property type="term" value="P:cell wall organization"/>
    <property type="evidence" value="ECO:0007669"/>
    <property type="project" value="TreeGrafter"/>
</dbReference>
<dbReference type="EC" id="2.4.1.129" evidence="8"/>
<feature type="compositionally biased region" description="Low complexity" evidence="4">
    <location>
        <begin position="7"/>
        <end position="21"/>
    </location>
</feature>
<dbReference type="Gene3D" id="3.30.450.330">
    <property type="match status" value="1"/>
</dbReference>
<comment type="similarity">
    <text evidence="2">Belongs to the transpeptidase family.</text>
</comment>
<dbReference type="STRING" id="388467.A19Y_3029"/>
<dbReference type="eggNOG" id="COG0768">
    <property type="taxonomic scope" value="Bacteria"/>
</dbReference>
<dbReference type="AlphaFoldDB" id="A0A073CHV4"/>
<protein>
    <submittedName>
        <fullName evidence="8">FtsI</fullName>
        <ecNumber evidence="8">2.4.1.129</ecNumber>
    </submittedName>
</protein>
<dbReference type="Pfam" id="PF03717">
    <property type="entry name" value="PBP_dimer"/>
    <property type="match status" value="1"/>
</dbReference>
<dbReference type="Gene3D" id="3.90.1310.10">
    <property type="entry name" value="Penicillin-binding protein 2a (Domain 2)"/>
    <property type="match status" value="1"/>
</dbReference>
<dbReference type="GO" id="GO:0005886">
    <property type="term" value="C:plasma membrane"/>
    <property type="evidence" value="ECO:0007669"/>
    <property type="project" value="TreeGrafter"/>
</dbReference>
<keyword evidence="5" id="KW-1133">Transmembrane helix</keyword>
<dbReference type="RefSeq" id="WP_042155111.1">
    <property type="nucleotide sequence ID" value="NZ_CM002803.1"/>
</dbReference>
<feature type="transmembrane region" description="Helical" evidence="5">
    <location>
        <begin position="75"/>
        <end position="94"/>
    </location>
</feature>
<feature type="domain" description="Penicillin-binding protein dimerisation" evidence="7">
    <location>
        <begin position="122"/>
        <end position="237"/>
    </location>
</feature>
<proteinExistence type="inferred from homology"/>
<keyword evidence="8" id="KW-0328">Glycosyltransferase</keyword>
<evidence type="ECO:0000256" key="4">
    <source>
        <dbReference type="SAM" id="MobiDB-lite"/>
    </source>
</evidence>
<evidence type="ECO:0000256" key="3">
    <source>
        <dbReference type="ARBA" id="ARBA00023136"/>
    </source>
</evidence>
<evidence type="ECO:0000256" key="1">
    <source>
        <dbReference type="ARBA" id="ARBA00004370"/>
    </source>
</evidence>
<feature type="domain" description="Penicillin-binding protein transpeptidase" evidence="6">
    <location>
        <begin position="314"/>
        <end position="625"/>
    </location>
</feature>
<keyword evidence="3 5" id="KW-0472">Membrane</keyword>
<dbReference type="Proteomes" id="UP000027395">
    <property type="component" value="Chromosome"/>
</dbReference>
<gene>
    <name evidence="8" type="primary">ftsI</name>
    <name evidence="8" type="ORF">A19Y_3029</name>
</gene>
<dbReference type="InterPro" id="IPR012338">
    <property type="entry name" value="Beta-lactam/transpept-like"/>
</dbReference>
<dbReference type="InterPro" id="IPR001460">
    <property type="entry name" value="PCN-bd_Tpept"/>
</dbReference>
<dbReference type="SUPFAM" id="SSF56519">
    <property type="entry name" value="Penicillin binding protein dimerisation domain"/>
    <property type="match status" value="1"/>
</dbReference>
<dbReference type="PANTHER" id="PTHR30627">
    <property type="entry name" value="PEPTIDOGLYCAN D,D-TRANSPEPTIDASE"/>
    <property type="match status" value="1"/>
</dbReference>
<dbReference type="PANTHER" id="PTHR30627:SF1">
    <property type="entry name" value="PEPTIDOGLYCAN D,D-TRANSPEPTIDASE FTSI"/>
    <property type="match status" value="1"/>
</dbReference>
<dbReference type="HOGENOM" id="CLU_009289_6_2_3"/>
<sequence>MASSDYSSGSRFQRQRSSPGQRGRKRTVWGGKGQNSPSRNSGSTPLRKSSVDLPFVAYPRKRDRSAPVRADRRRLILVWLLILGGIVGLSLNLFRLQIGQESSFLKAQALSQQQQKILPFVPRRSITDHKGDILALDQRVYTLYVHPKLFKQTPNEIAEKLAPVLLREDSTTPLKSELLTLFGTSPSGIKVADSISEQVANHIQNLGLDGLELLESRQRLYPQQENTSDVVGHVNLEGKGQAGIEYSQENLLERTMPSLSFQRAANGAWVPERIATGFIPIDDLELRLTIDSSLQRVAHQALQKSLKEYKAKRGTVIVMDATDGSVLTLANEPTYNPNQYYKFDLERFKNWALTDLYEPGSTFKPINIALALEAGAIQPDTVVNDEGHIQVGGWPIQNYDGSARGEINISDVVKYSSNVGMVRIMQRMEPEVFYEGLKRLGLGTTMGIDLPFAATSTLKSKEQFVSAPIEPATTAFGQGFSITPIQLAQLHSLLANGGKLVTPHVVQGLYNSKSQLYWKLPLSEPQQVFSSETANSVLKMMETVVKEGGTGTQAAIENYRVAGKTGTAQKASADGGYSPNALITSFVGILSVDHPRYVVVAVVDEPLEGRVGGIVAAPIVKSVMEALIHLEKLPPSDIPVDQSQINSYTDN</sequence>
<keyword evidence="9" id="KW-1185">Reference proteome</keyword>
<dbReference type="Pfam" id="PF00905">
    <property type="entry name" value="Transpeptidase"/>
    <property type="match status" value="1"/>
</dbReference>
<feature type="region of interest" description="Disordered" evidence="4">
    <location>
        <begin position="1"/>
        <end position="48"/>
    </location>
</feature>
<dbReference type="InterPro" id="IPR005311">
    <property type="entry name" value="PBP_dimer"/>
</dbReference>
<comment type="subcellular location">
    <subcellularLocation>
        <location evidence="1">Membrane</location>
    </subcellularLocation>
</comment>
<dbReference type="GO" id="GO:0008658">
    <property type="term" value="F:penicillin binding"/>
    <property type="evidence" value="ECO:0007669"/>
    <property type="project" value="InterPro"/>
</dbReference>
<evidence type="ECO:0000313" key="9">
    <source>
        <dbReference type="Proteomes" id="UP000027395"/>
    </source>
</evidence>
<dbReference type="InterPro" id="IPR036138">
    <property type="entry name" value="PBP_dimer_sf"/>
</dbReference>
<dbReference type="SUPFAM" id="SSF56601">
    <property type="entry name" value="beta-lactamase/transpeptidase-like"/>
    <property type="match status" value="1"/>
</dbReference>
<dbReference type="Gene3D" id="3.40.710.10">
    <property type="entry name" value="DD-peptidase/beta-lactamase superfamily"/>
    <property type="match status" value="1"/>
</dbReference>
<organism evidence="8 9">
    <name type="scientific">Planktothrix agardhii (strain NIVA-CYA 126/8)</name>
    <dbReference type="NCBI Taxonomy" id="388467"/>
    <lineage>
        <taxon>Bacteria</taxon>
        <taxon>Bacillati</taxon>
        <taxon>Cyanobacteriota</taxon>
        <taxon>Cyanophyceae</taxon>
        <taxon>Oscillatoriophycideae</taxon>
        <taxon>Oscillatoriales</taxon>
        <taxon>Microcoleaceae</taxon>
        <taxon>Planktothrix</taxon>
    </lineage>
</organism>
<feature type="compositionally biased region" description="Polar residues" evidence="4">
    <location>
        <begin position="34"/>
        <end position="47"/>
    </location>
</feature>
<keyword evidence="5" id="KW-0812">Transmembrane</keyword>
<evidence type="ECO:0000259" key="7">
    <source>
        <dbReference type="Pfam" id="PF03717"/>
    </source>
</evidence>
<dbReference type="PATRIC" id="fig|388467.6.peg.2975"/>
<reference evidence="8 9" key="1">
    <citation type="journal article" date="2014" name="Appl. Environ. Microbiol.">
        <title>Elucidation of insertion elements encoded on plasmids and in vitro construction of shuttle vectors from the toxic cyanobacterium Planktothrix.</title>
        <authorList>
            <person name="Christiansen G."/>
            <person name="Goesmann A."/>
            <person name="Kurmayer R."/>
        </authorList>
    </citation>
    <scope>NUCLEOTIDE SEQUENCE [LARGE SCALE GENOMIC DNA]</scope>
    <source>
        <strain evidence="8 9">NIVA-CYA 126/8</strain>
    </source>
</reference>
<dbReference type="InterPro" id="IPR050515">
    <property type="entry name" value="Beta-lactam/transpept"/>
</dbReference>
<dbReference type="GO" id="GO:0016757">
    <property type="term" value="F:glycosyltransferase activity"/>
    <property type="evidence" value="ECO:0007669"/>
    <property type="project" value="UniProtKB-KW"/>
</dbReference>
<dbReference type="EMBL" id="CM002803">
    <property type="protein sequence ID" value="KEI67864.1"/>
    <property type="molecule type" value="Genomic_DNA"/>
</dbReference>
<evidence type="ECO:0000259" key="6">
    <source>
        <dbReference type="Pfam" id="PF00905"/>
    </source>
</evidence>
<accession>A0A073CHV4</accession>
<evidence type="ECO:0000313" key="8">
    <source>
        <dbReference type="EMBL" id="KEI67864.1"/>
    </source>
</evidence>
<keyword evidence="8" id="KW-0808">Transferase</keyword>
<evidence type="ECO:0000256" key="2">
    <source>
        <dbReference type="ARBA" id="ARBA00007171"/>
    </source>
</evidence>